<reference evidence="8 9" key="1">
    <citation type="submission" date="2024-06" db="EMBL/GenBank/DDBJ databases">
        <title>The draft genome of Grus japonensis, version 3.</title>
        <authorList>
            <person name="Nabeshima K."/>
            <person name="Suzuki S."/>
            <person name="Onuma M."/>
        </authorList>
    </citation>
    <scope>NUCLEOTIDE SEQUENCE [LARGE SCALE GENOMIC DNA]</scope>
    <source>
        <strain evidence="8 9">451A</strain>
    </source>
</reference>
<feature type="region of interest" description="Disordered" evidence="6">
    <location>
        <begin position="374"/>
        <end position="421"/>
    </location>
</feature>
<evidence type="ECO:0000256" key="2">
    <source>
        <dbReference type="ARBA" id="ARBA00022723"/>
    </source>
</evidence>
<dbReference type="InterPro" id="IPR012340">
    <property type="entry name" value="NA-bd_OB-fold"/>
</dbReference>
<protein>
    <submittedName>
        <fullName evidence="8">DNA damage-induced apoptosis suppressor protein</fullName>
    </submittedName>
</protein>
<evidence type="ECO:0000256" key="6">
    <source>
        <dbReference type="SAM" id="MobiDB-lite"/>
    </source>
</evidence>
<proteinExistence type="inferred from homology"/>
<evidence type="ECO:0000313" key="8">
    <source>
        <dbReference type="EMBL" id="GAB0180848.1"/>
    </source>
</evidence>
<evidence type="ECO:0000256" key="1">
    <source>
        <dbReference type="ARBA" id="ARBA00005690"/>
    </source>
</evidence>
<dbReference type="InterPro" id="IPR013955">
    <property type="entry name" value="Rep_factor-A_C"/>
</dbReference>
<comment type="similarity">
    <text evidence="1">Belongs to the replication factor A protein 1 family.</text>
</comment>
<feature type="region of interest" description="Disordered" evidence="6">
    <location>
        <begin position="439"/>
        <end position="468"/>
    </location>
</feature>
<accession>A0ABC9W6R5</accession>
<dbReference type="PANTHER" id="PTHR35537:SF1">
    <property type="entry name" value="DNA DAMAGE-INDUCED APOPTOSIS SUPPRESSOR PROTEIN"/>
    <property type="match status" value="1"/>
</dbReference>
<dbReference type="Pfam" id="PF08646">
    <property type="entry name" value="Rep_fac-A_C"/>
    <property type="match status" value="1"/>
</dbReference>
<keyword evidence="3" id="KW-0863">Zinc-finger</keyword>
<feature type="domain" description="Replication factor A C-terminal" evidence="7">
    <location>
        <begin position="73"/>
        <end position="148"/>
    </location>
</feature>
<comment type="caution">
    <text evidence="8">The sequence shown here is derived from an EMBL/GenBank/DDBJ whole genome shotgun (WGS) entry which is preliminary data.</text>
</comment>
<dbReference type="GO" id="GO:0003677">
    <property type="term" value="F:DNA binding"/>
    <property type="evidence" value="ECO:0007669"/>
    <property type="project" value="UniProtKB-KW"/>
</dbReference>
<dbReference type="PANTHER" id="PTHR35537">
    <property type="entry name" value="DNA DAMAGE-INDUCIBLE APOPTOSIS SUPPRESSOR PROTEIN DDIAS"/>
    <property type="match status" value="1"/>
</dbReference>
<dbReference type="InterPro" id="IPR047192">
    <property type="entry name" value="Euk_RPA1_DBD_C"/>
</dbReference>
<keyword evidence="2" id="KW-0479">Metal-binding</keyword>
<dbReference type="GO" id="GO:0008270">
    <property type="term" value="F:zinc ion binding"/>
    <property type="evidence" value="ECO:0007669"/>
    <property type="project" value="UniProtKB-KW"/>
</dbReference>
<evidence type="ECO:0000313" key="9">
    <source>
        <dbReference type="Proteomes" id="UP001623348"/>
    </source>
</evidence>
<feature type="compositionally biased region" description="Polar residues" evidence="6">
    <location>
        <begin position="389"/>
        <end position="401"/>
    </location>
</feature>
<dbReference type="AlphaFoldDB" id="A0ABC9W6R5"/>
<name>A0ABC9W6R5_GRUJA</name>
<gene>
    <name evidence="8" type="ORF">GRJ2_000550100</name>
</gene>
<dbReference type="InterPro" id="IPR043522">
    <property type="entry name" value="DDIAS"/>
</dbReference>
<organism evidence="8 9">
    <name type="scientific">Grus japonensis</name>
    <name type="common">Japanese crane</name>
    <name type="synonym">Red-crowned crane</name>
    <dbReference type="NCBI Taxonomy" id="30415"/>
    <lineage>
        <taxon>Eukaryota</taxon>
        <taxon>Metazoa</taxon>
        <taxon>Chordata</taxon>
        <taxon>Craniata</taxon>
        <taxon>Vertebrata</taxon>
        <taxon>Euteleostomi</taxon>
        <taxon>Archelosauria</taxon>
        <taxon>Archosauria</taxon>
        <taxon>Dinosauria</taxon>
        <taxon>Saurischia</taxon>
        <taxon>Theropoda</taxon>
        <taxon>Coelurosauria</taxon>
        <taxon>Aves</taxon>
        <taxon>Neognathae</taxon>
        <taxon>Neoaves</taxon>
        <taxon>Gruiformes</taxon>
        <taxon>Gruidae</taxon>
        <taxon>Grus</taxon>
    </lineage>
</organism>
<keyword evidence="5" id="KW-0238">DNA-binding</keyword>
<dbReference type="EMBL" id="BAAFJT010000001">
    <property type="protein sequence ID" value="GAB0180848.1"/>
    <property type="molecule type" value="Genomic_DNA"/>
</dbReference>
<dbReference type="CDD" id="cd04476">
    <property type="entry name" value="RPA1_DBD_C"/>
    <property type="match status" value="1"/>
</dbReference>
<feature type="compositionally biased region" description="Polar residues" evidence="6">
    <location>
        <begin position="410"/>
        <end position="421"/>
    </location>
</feature>
<keyword evidence="4" id="KW-0862">Zinc</keyword>
<dbReference type="SUPFAM" id="SSF50249">
    <property type="entry name" value="Nucleic acid-binding proteins"/>
    <property type="match status" value="1"/>
</dbReference>
<keyword evidence="9" id="KW-1185">Reference proteome</keyword>
<dbReference type="Gene3D" id="2.40.50.140">
    <property type="entry name" value="Nucleic acid-binding proteins"/>
    <property type="match status" value="1"/>
</dbReference>
<evidence type="ECO:0000259" key="7">
    <source>
        <dbReference type="Pfam" id="PF08646"/>
    </source>
</evidence>
<dbReference type="Proteomes" id="UP001623348">
    <property type="component" value="Unassembled WGS sequence"/>
</dbReference>
<sequence length="630" mass="68628">MADVRFRGWLRRLGQGFRSRGVLQEDSNWLLGARDPALIIASAVPGAERRGVDLVTEDDSAAIGTSGEFKANSCFVYPACQKCFSRLILDSRRFNCLKCGCTGEAKDANYRYRLSLKIADTDDLFNITVFGSCLDPFFGVTAENLQRCIQDFNHLSGETNPDASPGVLVQAVETCFIGKRFIFGVKREAERIVAEAPLKHCSANKCEKRCTCEDGGCSAASSILQNCSRINRSTKNLTACQIFLPNAAVTGFTVISYFHQLQQSAKFRSFNNSSYLPDASSAPIDEPVSELSSLSSLSRNSWFVQSGGRESLLGSWQQSFSLTSSVAWVTAEDFPTLEVGKLVSEQHEEEGRPGSAESCSVSLNNQTLWDSQFHSSSLKEGDKEEDNELSSQLSRTDSISATDKLERASSSKTKCSHGNSSRLLQHPLEFGVKSIYPKTNRNYSNPEKSHNSHFYKGDASASHHVSVPGGSETDSVLWDELPFSESLNEFLARIENGKSIVTSPSLDAGKQALLESSKLGVNLNKPYLRQTLVAGDLPEASVSGRFLSLAENDIRENIVFTCLQLNANCPSDEVSPCLPAGDATAITLTKAHANGGTQTLGDIHTTTQVTAQKDSPPPQGSKMNPELRQM</sequence>
<evidence type="ECO:0000256" key="5">
    <source>
        <dbReference type="ARBA" id="ARBA00023125"/>
    </source>
</evidence>
<evidence type="ECO:0000256" key="4">
    <source>
        <dbReference type="ARBA" id="ARBA00022833"/>
    </source>
</evidence>
<evidence type="ECO:0000256" key="3">
    <source>
        <dbReference type="ARBA" id="ARBA00022771"/>
    </source>
</evidence>
<feature type="region of interest" description="Disordered" evidence="6">
    <location>
        <begin position="608"/>
        <end position="630"/>
    </location>
</feature>